<dbReference type="AlphaFoldDB" id="A0A5P8NZH0"/>
<evidence type="ECO:0000313" key="3">
    <source>
        <dbReference type="Proteomes" id="UP000326944"/>
    </source>
</evidence>
<reference evidence="2 3" key="1">
    <citation type="submission" date="2019-09" db="EMBL/GenBank/DDBJ databases">
        <title>Sulfurimonas gotlandica sp. nov., a chemoautotrophic and psychrotolerant epsilonproteobacterium isolated from a pelagic redoxcline, and an emended description of the genus Sulfurimonas.</title>
        <authorList>
            <person name="Wang S."/>
            <person name="Jiang L."/>
            <person name="Shao S."/>
        </authorList>
    </citation>
    <scope>NUCLEOTIDE SEQUENCE [LARGE SCALE GENOMIC DNA]</scope>
    <source>
        <strain evidence="2 3">GYSZ_1</strain>
    </source>
</reference>
<evidence type="ECO:0000313" key="2">
    <source>
        <dbReference type="EMBL" id="QFR48814.1"/>
    </source>
</evidence>
<name>A0A5P8NZH0_9BACT</name>
<accession>A0A5P8NZH0</accession>
<dbReference type="EMBL" id="CP043617">
    <property type="protein sequence ID" value="QFR48814.1"/>
    <property type="molecule type" value="Genomic_DNA"/>
</dbReference>
<dbReference type="KEGG" id="sulg:FJR48_03390"/>
<protein>
    <recommendedName>
        <fullName evidence="4">DUF3139 domain-containing protein</fullName>
    </recommendedName>
</protein>
<keyword evidence="1" id="KW-0812">Transmembrane</keyword>
<gene>
    <name evidence="2" type="ORF">FJR48_03390</name>
</gene>
<feature type="transmembrane region" description="Helical" evidence="1">
    <location>
        <begin position="7"/>
        <end position="24"/>
    </location>
</feature>
<organism evidence="2 3">
    <name type="scientific">Sulfurimonas lithotrophica</name>
    <dbReference type="NCBI Taxonomy" id="2590022"/>
    <lineage>
        <taxon>Bacteria</taxon>
        <taxon>Pseudomonadati</taxon>
        <taxon>Campylobacterota</taxon>
        <taxon>Epsilonproteobacteria</taxon>
        <taxon>Campylobacterales</taxon>
        <taxon>Sulfurimonadaceae</taxon>
        <taxon>Sulfurimonas</taxon>
    </lineage>
</organism>
<evidence type="ECO:0008006" key="4">
    <source>
        <dbReference type="Google" id="ProtNLM"/>
    </source>
</evidence>
<keyword evidence="3" id="KW-1185">Reference proteome</keyword>
<sequence>MNKHMKIFYIIIFFLILISSYEFYQNFFSSERKIVEKYILQNKKVKNIVGDVFNLTWKKSLYHNDYSMLMYLVNGNKNNVNIYVYYKNLDDNITINKMQIQNLITGNFYENE</sequence>
<keyword evidence="1" id="KW-0472">Membrane</keyword>
<dbReference type="Proteomes" id="UP000326944">
    <property type="component" value="Chromosome"/>
</dbReference>
<evidence type="ECO:0000256" key="1">
    <source>
        <dbReference type="SAM" id="Phobius"/>
    </source>
</evidence>
<proteinExistence type="predicted"/>
<dbReference type="RefSeq" id="WP_152306757.1">
    <property type="nucleotide sequence ID" value="NZ_CP043617.1"/>
</dbReference>
<keyword evidence="1" id="KW-1133">Transmembrane helix</keyword>